<sequence>MIVILRNITVNFFAGMFFVILSGILMHSEVNAMSLLPNLSEGLSLYAPVLSRDGRVIVFTYQVGTKYPSLGVYQVDADKLAPIALPGGFAWISPVISQDGRYIAAVTDCLHNCPSGEEGHQVVLLDLSQPTVNFTFLTKGKKYRGNPMFSPDGKRLIFVTGRILPTDRGDLVTDYGFSMVPISGGSEIKIASTEEGKNRFYAIDRPYFLSKTHIIFSAIPFYPDGPIATKAAALGKTISEPVGISLYFAKKDNEYDLLPENKHHTMGGLTASLKGDIVFTDLSEGEPETTDGAFNYELFMSHMGKVTQLTHIKSFISAPFISGDGSTVVFLEDKGRNGARDIVIYDTASGQLTKTGIRGKILKHLKVEKR</sequence>
<dbReference type="RefSeq" id="WP_132938795.1">
    <property type="nucleotide sequence ID" value="NZ_CP119676.1"/>
</dbReference>
<dbReference type="InterPro" id="IPR011042">
    <property type="entry name" value="6-blade_b-propeller_TolB-like"/>
</dbReference>
<proteinExistence type="inferred from homology"/>
<dbReference type="Pfam" id="PF07676">
    <property type="entry name" value="PD40"/>
    <property type="match status" value="2"/>
</dbReference>
<dbReference type="EMBL" id="SLZW01000004">
    <property type="protein sequence ID" value="TCS63059.1"/>
    <property type="molecule type" value="Genomic_DNA"/>
</dbReference>
<protein>
    <submittedName>
        <fullName evidence="3">WD40 repeat protein</fullName>
    </submittedName>
</protein>
<name>A0A4R3JAP0_9PROT</name>
<keyword evidence="2" id="KW-0472">Membrane</keyword>
<reference evidence="3 4" key="1">
    <citation type="submission" date="2019-03" db="EMBL/GenBank/DDBJ databases">
        <title>Genomic Encyclopedia of Type Strains, Phase IV (KMG-IV): sequencing the most valuable type-strain genomes for metagenomic binning, comparative biology and taxonomic classification.</title>
        <authorList>
            <person name="Goeker M."/>
        </authorList>
    </citation>
    <scope>NUCLEOTIDE SEQUENCE [LARGE SCALE GENOMIC DNA]</scope>
    <source>
        <strain evidence="3 4">DSM 101688</strain>
    </source>
</reference>
<dbReference type="SUPFAM" id="SSF69304">
    <property type="entry name" value="Tricorn protease N-terminal domain"/>
    <property type="match status" value="1"/>
</dbReference>
<organism evidence="3 4">
    <name type="scientific">Varunaivibrio sulfuroxidans</name>
    <dbReference type="NCBI Taxonomy" id="1773489"/>
    <lineage>
        <taxon>Bacteria</taxon>
        <taxon>Pseudomonadati</taxon>
        <taxon>Pseudomonadota</taxon>
        <taxon>Alphaproteobacteria</taxon>
        <taxon>Rhodospirillales</taxon>
        <taxon>Magnetovibrionaceae</taxon>
        <taxon>Varunaivibrio</taxon>
    </lineage>
</organism>
<keyword evidence="4" id="KW-1185">Reference proteome</keyword>
<accession>A0A4R3JAP0</accession>
<dbReference type="PANTHER" id="PTHR36842">
    <property type="entry name" value="PROTEIN TOLB HOMOLOG"/>
    <property type="match status" value="1"/>
</dbReference>
<evidence type="ECO:0000313" key="4">
    <source>
        <dbReference type="Proteomes" id="UP000295304"/>
    </source>
</evidence>
<keyword evidence="2" id="KW-1133">Transmembrane helix</keyword>
<feature type="transmembrane region" description="Helical" evidence="2">
    <location>
        <begin position="7"/>
        <end position="26"/>
    </location>
</feature>
<dbReference type="Proteomes" id="UP000295304">
    <property type="component" value="Unassembled WGS sequence"/>
</dbReference>
<evidence type="ECO:0000313" key="3">
    <source>
        <dbReference type="EMBL" id="TCS63059.1"/>
    </source>
</evidence>
<dbReference type="InterPro" id="IPR011659">
    <property type="entry name" value="WD40"/>
</dbReference>
<comment type="similarity">
    <text evidence="1">Belongs to the TolB family.</text>
</comment>
<dbReference type="OrthoDB" id="9758793at2"/>
<evidence type="ECO:0000256" key="1">
    <source>
        <dbReference type="ARBA" id="ARBA00009820"/>
    </source>
</evidence>
<comment type="caution">
    <text evidence="3">The sequence shown here is derived from an EMBL/GenBank/DDBJ whole genome shotgun (WGS) entry which is preliminary data.</text>
</comment>
<dbReference type="Gene3D" id="2.120.10.30">
    <property type="entry name" value="TolB, C-terminal domain"/>
    <property type="match status" value="2"/>
</dbReference>
<keyword evidence="2" id="KW-0812">Transmembrane</keyword>
<gene>
    <name evidence="3" type="ORF">EDD55_104150</name>
</gene>
<evidence type="ECO:0000256" key="2">
    <source>
        <dbReference type="SAM" id="Phobius"/>
    </source>
</evidence>
<dbReference type="AlphaFoldDB" id="A0A4R3JAP0"/>